<feature type="transmembrane region" description="Helical" evidence="1">
    <location>
        <begin position="67"/>
        <end position="85"/>
    </location>
</feature>
<proteinExistence type="predicted"/>
<protein>
    <submittedName>
        <fullName evidence="2">Uncharacterized protein</fullName>
    </submittedName>
</protein>
<accession>V2XYS0</accession>
<keyword evidence="3" id="KW-1185">Reference proteome</keyword>
<evidence type="ECO:0000313" key="3">
    <source>
        <dbReference type="Proteomes" id="UP000018227"/>
    </source>
</evidence>
<dbReference type="OrthoDB" id="2146485at2"/>
<keyword evidence="1" id="KW-0472">Membrane</keyword>
<evidence type="ECO:0000256" key="1">
    <source>
        <dbReference type="SAM" id="Phobius"/>
    </source>
</evidence>
<dbReference type="EMBL" id="ACIL03000019">
    <property type="protein sequence ID" value="ESL01888.1"/>
    <property type="molecule type" value="Genomic_DNA"/>
</dbReference>
<name>V2XYS0_9FIRM</name>
<dbReference type="AlphaFoldDB" id="V2XYS0"/>
<comment type="caution">
    <text evidence="2">The sequence shown here is derived from an EMBL/GenBank/DDBJ whole genome shotgun (WGS) entry which is preliminary data.</text>
</comment>
<evidence type="ECO:0000313" key="2">
    <source>
        <dbReference type="EMBL" id="ESL01888.1"/>
    </source>
</evidence>
<feature type="transmembrane region" description="Helical" evidence="1">
    <location>
        <begin position="97"/>
        <end position="113"/>
    </location>
</feature>
<feature type="transmembrane region" description="Helical" evidence="1">
    <location>
        <begin position="43"/>
        <end position="60"/>
    </location>
</feature>
<dbReference type="RefSeq" id="WP_023355849.1">
    <property type="nucleotide sequence ID" value="NZ_KI535370.1"/>
</dbReference>
<feature type="transmembrane region" description="Helical" evidence="1">
    <location>
        <begin position="12"/>
        <end position="31"/>
    </location>
</feature>
<gene>
    <name evidence="2" type="ORF">GCWU0000282_003007</name>
</gene>
<keyword evidence="1" id="KW-0812">Transmembrane</keyword>
<dbReference type="STRING" id="592026.GCWU0000282_003007"/>
<keyword evidence="1" id="KW-1133">Transmembrane helix</keyword>
<reference evidence="2 3" key="1">
    <citation type="submission" date="2013-06" db="EMBL/GenBank/DDBJ databases">
        <authorList>
            <person name="Weinstock G."/>
            <person name="Sodergren E."/>
            <person name="Clifton S."/>
            <person name="Fulton L."/>
            <person name="Fulton B."/>
            <person name="Courtney L."/>
            <person name="Fronick C."/>
            <person name="Harrison M."/>
            <person name="Strong C."/>
            <person name="Farmer C."/>
            <person name="Delahaunty K."/>
            <person name="Markovic C."/>
            <person name="Hall O."/>
            <person name="Minx P."/>
            <person name="Tomlinson C."/>
            <person name="Mitreva M."/>
            <person name="Nelson J."/>
            <person name="Hou S."/>
            <person name="Wollam A."/>
            <person name="Pepin K.H."/>
            <person name="Johnson M."/>
            <person name="Bhonagiri V."/>
            <person name="Nash W.E."/>
            <person name="Warren W."/>
            <person name="Chinwalla A."/>
            <person name="Mardis E.R."/>
            <person name="Wilson R.K."/>
        </authorList>
    </citation>
    <scope>NUCLEOTIDE SEQUENCE [LARGE SCALE GENOMIC DNA]</scope>
    <source>
        <strain evidence="2 3">ATCC 51271</strain>
    </source>
</reference>
<organism evidence="2 3">
    <name type="scientific">Catonella morbi ATCC 51271</name>
    <dbReference type="NCBI Taxonomy" id="592026"/>
    <lineage>
        <taxon>Bacteria</taxon>
        <taxon>Bacillati</taxon>
        <taxon>Bacillota</taxon>
        <taxon>Clostridia</taxon>
        <taxon>Lachnospirales</taxon>
        <taxon>Lachnospiraceae</taxon>
        <taxon>Catonella</taxon>
    </lineage>
</organism>
<dbReference type="Proteomes" id="UP000018227">
    <property type="component" value="Unassembled WGS sequence"/>
</dbReference>
<sequence length="118" mass="13320">MFTSVIKNKNTVKNLIICGGLSIFLAVFAYIYEIFSYGQYSIYMRMMFIFPLISGVFLLFKNSLNKYLLNTALAVFANGFLVKGIIEISGRSSSFDYLYIITGCLLLFGAAVFRKKKA</sequence>
<dbReference type="HOGENOM" id="CLU_132625_2_0_9"/>